<evidence type="ECO:0000256" key="3">
    <source>
        <dbReference type="ARBA" id="ARBA00022452"/>
    </source>
</evidence>
<gene>
    <name evidence="13" type="ORF">GF068_21275</name>
</gene>
<feature type="chain" id="PRO_5026768107" evidence="10">
    <location>
        <begin position="22"/>
        <end position="733"/>
    </location>
</feature>
<evidence type="ECO:0000256" key="9">
    <source>
        <dbReference type="SAM" id="MobiDB-lite"/>
    </source>
</evidence>
<evidence type="ECO:0000256" key="6">
    <source>
        <dbReference type="ARBA" id="ARBA00023136"/>
    </source>
</evidence>
<accession>A0A6N7PVG3</accession>
<dbReference type="Gene3D" id="2.170.130.10">
    <property type="entry name" value="TonB-dependent receptor, plug domain"/>
    <property type="match status" value="1"/>
</dbReference>
<dbReference type="Pfam" id="PF00593">
    <property type="entry name" value="TonB_dep_Rec_b-barrel"/>
    <property type="match status" value="1"/>
</dbReference>
<dbReference type="Proteomes" id="UP000440224">
    <property type="component" value="Unassembled WGS sequence"/>
</dbReference>
<dbReference type="InterPro" id="IPR039426">
    <property type="entry name" value="TonB-dep_rcpt-like"/>
</dbReference>
<dbReference type="GO" id="GO:0009279">
    <property type="term" value="C:cell outer membrane"/>
    <property type="evidence" value="ECO:0007669"/>
    <property type="project" value="UniProtKB-SubCell"/>
</dbReference>
<evidence type="ECO:0000259" key="11">
    <source>
        <dbReference type="Pfam" id="PF00593"/>
    </source>
</evidence>
<keyword evidence="3" id="KW-1134">Transmembrane beta strand</keyword>
<organism evidence="13 14">
    <name type="scientific">Polyangium spumosum</name>
    <dbReference type="NCBI Taxonomy" id="889282"/>
    <lineage>
        <taxon>Bacteria</taxon>
        <taxon>Pseudomonadati</taxon>
        <taxon>Myxococcota</taxon>
        <taxon>Polyangia</taxon>
        <taxon>Polyangiales</taxon>
        <taxon>Polyangiaceae</taxon>
        <taxon>Polyangium</taxon>
    </lineage>
</organism>
<keyword evidence="14" id="KW-1185">Reference proteome</keyword>
<dbReference type="PANTHER" id="PTHR30442">
    <property type="entry name" value="IRON III DICITRATE TRANSPORT PROTEIN FECA"/>
    <property type="match status" value="1"/>
</dbReference>
<evidence type="ECO:0000256" key="5">
    <source>
        <dbReference type="ARBA" id="ARBA00023077"/>
    </source>
</evidence>
<dbReference type="AlphaFoldDB" id="A0A6N7PVG3"/>
<dbReference type="RefSeq" id="WP_153821287.1">
    <property type="nucleotide sequence ID" value="NZ_WJIE01000006.1"/>
</dbReference>
<keyword evidence="13" id="KW-0675">Receptor</keyword>
<dbReference type="PANTHER" id="PTHR30442:SF0">
    <property type="entry name" value="FE(3+) DICITRATE TRANSPORT PROTEIN FECA"/>
    <property type="match status" value="1"/>
</dbReference>
<evidence type="ECO:0000313" key="13">
    <source>
        <dbReference type="EMBL" id="MRG94430.1"/>
    </source>
</evidence>
<dbReference type="EMBL" id="WJIE01000006">
    <property type="protein sequence ID" value="MRG94430.1"/>
    <property type="molecule type" value="Genomic_DNA"/>
</dbReference>
<comment type="subcellular location">
    <subcellularLocation>
        <location evidence="1">Cell outer membrane</location>
        <topology evidence="1">Multi-pass membrane protein</topology>
    </subcellularLocation>
</comment>
<dbReference type="InterPro" id="IPR037066">
    <property type="entry name" value="Plug_dom_sf"/>
</dbReference>
<keyword evidence="6 8" id="KW-0472">Membrane</keyword>
<dbReference type="InterPro" id="IPR012910">
    <property type="entry name" value="Plug_dom"/>
</dbReference>
<keyword evidence="5 8" id="KW-0798">TonB box</keyword>
<dbReference type="Gene3D" id="2.40.170.20">
    <property type="entry name" value="TonB-dependent receptor, beta-barrel domain"/>
    <property type="match status" value="1"/>
</dbReference>
<protein>
    <submittedName>
        <fullName evidence="13">TonB-dependent receptor</fullName>
    </submittedName>
</protein>
<evidence type="ECO:0000256" key="2">
    <source>
        <dbReference type="ARBA" id="ARBA00022448"/>
    </source>
</evidence>
<feature type="compositionally biased region" description="Low complexity" evidence="9">
    <location>
        <begin position="22"/>
        <end position="37"/>
    </location>
</feature>
<reference evidence="13 14" key="1">
    <citation type="submission" date="2019-10" db="EMBL/GenBank/DDBJ databases">
        <title>A soil myxobacterium in the family Polyangiaceae.</title>
        <authorList>
            <person name="Li Y."/>
            <person name="Wang J."/>
        </authorList>
    </citation>
    <scope>NUCLEOTIDE SEQUENCE [LARGE SCALE GENOMIC DNA]</scope>
    <source>
        <strain evidence="13 14">DSM 14734</strain>
    </source>
</reference>
<name>A0A6N7PVG3_9BACT</name>
<dbReference type="Pfam" id="PF07715">
    <property type="entry name" value="Plug"/>
    <property type="match status" value="1"/>
</dbReference>
<evidence type="ECO:0000259" key="12">
    <source>
        <dbReference type="Pfam" id="PF07715"/>
    </source>
</evidence>
<feature type="domain" description="TonB-dependent receptor plug" evidence="12">
    <location>
        <begin position="66"/>
        <end position="176"/>
    </location>
</feature>
<feature type="region of interest" description="Disordered" evidence="9">
    <location>
        <begin position="22"/>
        <end position="49"/>
    </location>
</feature>
<feature type="signal peptide" evidence="10">
    <location>
        <begin position="1"/>
        <end position="21"/>
    </location>
</feature>
<keyword evidence="4" id="KW-0812">Transmembrane</keyword>
<comment type="similarity">
    <text evidence="8">Belongs to the TonB-dependent receptor family.</text>
</comment>
<evidence type="ECO:0000256" key="7">
    <source>
        <dbReference type="ARBA" id="ARBA00023237"/>
    </source>
</evidence>
<dbReference type="OrthoDB" id="5389752at2"/>
<comment type="caution">
    <text evidence="13">The sequence shown here is derived from an EMBL/GenBank/DDBJ whole genome shotgun (WGS) entry which is preliminary data.</text>
</comment>
<feature type="domain" description="TonB-dependent receptor-like beta-barrel" evidence="11">
    <location>
        <begin position="285"/>
        <end position="701"/>
    </location>
</feature>
<evidence type="ECO:0000256" key="10">
    <source>
        <dbReference type="SAM" id="SignalP"/>
    </source>
</evidence>
<evidence type="ECO:0000256" key="1">
    <source>
        <dbReference type="ARBA" id="ARBA00004571"/>
    </source>
</evidence>
<evidence type="ECO:0000313" key="14">
    <source>
        <dbReference type="Proteomes" id="UP000440224"/>
    </source>
</evidence>
<dbReference type="SUPFAM" id="SSF56935">
    <property type="entry name" value="Porins"/>
    <property type="match status" value="1"/>
</dbReference>
<dbReference type="CDD" id="cd01347">
    <property type="entry name" value="ligand_gated_channel"/>
    <property type="match status" value="1"/>
</dbReference>
<sequence length="733" mass="80108">MRPRSLLGSILLFACTTPALADEARPAPAAAETAPEEAPAKAEAEAAPPAPEVIEVRVLGRNDDALQKVPGSGTLVGAKEIRRSMPASAGEILRRVPGLVVRPEEGLGLRLNVGMRGLDPTRSRQVLVLEDGIPVAINPYGEPDLYYSTPVERIRAVEVVKGSGSILFGPQTIGGVINFLTALPPDKPEWNVEAQAGQRNFYKLSGLYGGSAGDARYVVQLTRKQGDGFRDIGFHATDFMGKIAFPTSARGEATVKMAVYDEFSRSTYVGLTRRLFEEDPRAPTIAPNDAFAVRRYDASFTHEYRIGEATRLRTFVYGYITGRAWRRQNYDRDRSPDVTYERIVGDPNVPGSAIYFRNTSTTRDRTYHVLGVEPRLEHRFETGRVRHTITAGVRGHVETADRKQLLGDTPTSEAGALEFREHYRTWAVAAYAQDRVAFRDDLLVTPGVRVEYAASGRSVDRTQESGAPRDVSIRGDSDAVAVMPGIGMVYGSPRLNVFGGVHVGYAPPRVSSAISPTGKDAQLDAEESTNYELGVRLAKPRWARAEVTAFVMSFRNQIVSGTLASGQQSELVNGGRTLHRGVEAQATFAIGQALELPLTVDLTGRYTYSLATFRGGAFDGNRLPYAPEHMASATLDVEHRFGIGGQVAWTFTSDQFADERSTILVDPTGRLGLVPAYHLLDVALRYRHEKTGLGALLTVKNALDQIFVASRLPDGIQPAGFRQVNVGLRWDHR</sequence>
<dbReference type="GO" id="GO:0033214">
    <property type="term" value="P:siderophore-iron import into cell"/>
    <property type="evidence" value="ECO:0007669"/>
    <property type="project" value="TreeGrafter"/>
</dbReference>
<dbReference type="InterPro" id="IPR000531">
    <property type="entry name" value="Beta-barrel_TonB"/>
</dbReference>
<evidence type="ECO:0000256" key="8">
    <source>
        <dbReference type="RuleBase" id="RU003357"/>
    </source>
</evidence>
<keyword evidence="2" id="KW-0813">Transport</keyword>
<keyword evidence="10" id="KW-0732">Signal</keyword>
<evidence type="ECO:0000256" key="4">
    <source>
        <dbReference type="ARBA" id="ARBA00022692"/>
    </source>
</evidence>
<proteinExistence type="inferred from homology"/>
<dbReference type="InterPro" id="IPR036942">
    <property type="entry name" value="Beta-barrel_TonB_sf"/>
</dbReference>
<keyword evidence="7" id="KW-0998">Cell outer membrane</keyword>